<dbReference type="AlphaFoldDB" id="A0A9N7TL97"/>
<evidence type="ECO:0000256" key="1">
    <source>
        <dbReference type="SAM" id="MobiDB-lite"/>
    </source>
</evidence>
<name>A0A9N7TL97_PLEPL</name>
<comment type="caution">
    <text evidence="2">The sequence shown here is derived from an EMBL/GenBank/DDBJ whole genome shotgun (WGS) entry which is preliminary data.</text>
</comment>
<proteinExistence type="predicted"/>
<dbReference type="Proteomes" id="UP001153269">
    <property type="component" value="Unassembled WGS sequence"/>
</dbReference>
<organism evidence="2 3">
    <name type="scientific">Pleuronectes platessa</name>
    <name type="common">European plaice</name>
    <dbReference type="NCBI Taxonomy" id="8262"/>
    <lineage>
        <taxon>Eukaryota</taxon>
        <taxon>Metazoa</taxon>
        <taxon>Chordata</taxon>
        <taxon>Craniata</taxon>
        <taxon>Vertebrata</taxon>
        <taxon>Euteleostomi</taxon>
        <taxon>Actinopterygii</taxon>
        <taxon>Neopterygii</taxon>
        <taxon>Teleostei</taxon>
        <taxon>Neoteleostei</taxon>
        <taxon>Acanthomorphata</taxon>
        <taxon>Carangaria</taxon>
        <taxon>Pleuronectiformes</taxon>
        <taxon>Pleuronectoidei</taxon>
        <taxon>Pleuronectidae</taxon>
        <taxon>Pleuronectes</taxon>
    </lineage>
</organism>
<gene>
    <name evidence="2" type="ORF">PLEPLA_LOCUS1702</name>
</gene>
<evidence type="ECO:0000313" key="2">
    <source>
        <dbReference type="EMBL" id="CAB1413999.1"/>
    </source>
</evidence>
<protein>
    <submittedName>
        <fullName evidence="2">Uncharacterized protein</fullName>
    </submittedName>
</protein>
<sequence length="158" mass="17127">MALTLPGLKMVVCVQGKYTLAYLSAALAAESTVCACARSHRRALEAYGNCGLPTGLLGRVCASGSGASRSVSAAFIHSVRHSPYSSVRPRCESRGLRPGCFSLSPSLSLTHTRFTRKKRDRRRRGITSGEAHDTRIPERTWSDGEREKGAFSEDGVLR</sequence>
<feature type="compositionally biased region" description="Basic residues" evidence="1">
    <location>
        <begin position="113"/>
        <end position="125"/>
    </location>
</feature>
<reference evidence="2" key="1">
    <citation type="submission" date="2020-03" db="EMBL/GenBank/DDBJ databases">
        <authorList>
            <person name="Weist P."/>
        </authorList>
    </citation>
    <scope>NUCLEOTIDE SEQUENCE</scope>
</reference>
<dbReference type="EMBL" id="CADEAL010000081">
    <property type="protein sequence ID" value="CAB1413999.1"/>
    <property type="molecule type" value="Genomic_DNA"/>
</dbReference>
<keyword evidence="3" id="KW-1185">Reference proteome</keyword>
<accession>A0A9N7TL97</accession>
<evidence type="ECO:0000313" key="3">
    <source>
        <dbReference type="Proteomes" id="UP001153269"/>
    </source>
</evidence>
<feature type="region of interest" description="Disordered" evidence="1">
    <location>
        <begin position="112"/>
        <end position="158"/>
    </location>
</feature>
<feature type="compositionally biased region" description="Basic and acidic residues" evidence="1">
    <location>
        <begin position="130"/>
        <end position="158"/>
    </location>
</feature>